<accession>A0ACB8TM41</accession>
<comment type="caution">
    <text evidence="1">The sequence shown here is derived from an EMBL/GenBank/DDBJ whole genome shotgun (WGS) entry which is preliminary data.</text>
</comment>
<organism evidence="1 2">
    <name type="scientific">Irpex rosettiformis</name>
    <dbReference type="NCBI Taxonomy" id="378272"/>
    <lineage>
        <taxon>Eukaryota</taxon>
        <taxon>Fungi</taxon>
        <taxon>Dikarya</taxon>
        <taxon>Basidiomycota</taxon>
        <taxon>Agaricomycotina</taxon>
        <taxon>Agaricomycetes</taxon>
        <taxon>Polyporales</taxon>
        <taxon>Irpicaceae</taxon>
        <taxon>Irpex</taxon>
    </lineage>
</organism>
<keyword evidence="2" id="KW-1185">Reference proteome</keyword>
<sequence length="470" mass="52113">SSLPRSPKKKAKIAHVSDSESSASDDDNLDLQESVNPEATPMTKITARLNDSVLNSAKKPKAKAVISKAEYNAQLKKFAVALGLDSLKDFFCEPLINTYAEVYRLPVQSISLCYGDQIYWFRLSTLFLGAGIQEKSKQEKDIVQLITTPKITSFIYNPARCDVQDFRLVTPPKETVGSRRPYLVHASSNQRVAFLIVGGVALSSLLDLQPMGQSGYSNRSLSICPVAVEYSLAWNFFSQLLKVDRISNYGGYANFSTFGIRDHNNRDVAGYKHQGYAPPPRTRNASASIVVHTVGVDYEKSLLQILKRGIDNGGLDSNSEVFNVSSKYGSLSSTVIPHSIETFVSLCAQGERYRGELPRDSLVAVLQTLTVSATRPPSSFKHYLQFETVSEYTRSCYLWMDTDVVTFIETATSLVRIDIQNALCTSVSSRSLTCIFKPIAELSGGADQQKYKMTKYIRKPLLDVKLLPDD</sequence>
<feature type="non-terminal residue" evidence="1">
    <location>
        <position position="1"/>
    </location>
</feature>
<name>A0ACB8TM41_9APHY</name>
<evidence type="ECO:0000313" key="1">
    <source>
        <dbReference type="EMBL" id="KAI0083064.1"/>
    </source>
</evidence>
<evidence type="ECO:0000313" key="2">
    <source>
        <dbReference type="Proteomes" id="UP001055072"/>
    </source>
</evidence>
<protein>
    <submittedName>
        <fullName evidence="1">Uncharacterized protein</fullName>
    </submittedName>
</protein>
<dbReference type="EMBL" id="MU275001">
    <property type="protein sequence ID" value="KAI0083064.1"/>
    <property type="molecule type" value="Genomic_DNA"/>
</dbReference>
<dbReference type="Proteomes" id="UP001055072">
    <property type="component" value="Unassembled WGS sequence"/>
</dbReference>
<reference evidence="1" key="1">
    <citation type="journal article" date="2021" name="Environ. Microbiol.">
        <title>Gene family expansions and transcriptome signatures uncover fungal adaptations to wood decay.</title>
        <authorList>
            <person name="Hage H."/>
            <person name="Miyauchi S."/>
            <person name="Viragh M."/>
            <person name="Drula E."/>
            <person name="Min B."/>
            <person name="Chaduli D."/>
            <person name="Navarro D."/>
            <person name="Favel A."/>
            <person name="Norest M."/>
            <person name="Lesage-Meessen L."/>
            <person name="Balint B."/>
            <person name="Merenyi Z."/>
            <person name="de Eugenio L."/>
            <person name="Morin E."/>
            <person name="Martinez A.T."/>
            <person name="Baldrian P."/>
            <person name="Stursova M."/>
            <person name="Martinez M.J."/>
            <person name="Novotny C."/>
            <person name="Magnuson J.K."/>
            <person name="Spatafora J.W."/>
            <person name="Maurice S."/>
            <person name="Pangilinan J."/>
            <person name="Andreopoulos W."/>
            <person name="LaButti K."/>
            <person name="Hundley H."/>
            <person name="Na H."/>
            <person name="Kuo A."/>
            <person name="Barry K."/>
            <person name="Lipzen A."/>
            <person name="Henrissat B."/>
            <person name="Riley R."/>
            <person name="Ahrendt S."/>
            <person name="Nagy L.G."/>
            <person name="Grigoriev I.V."/>
            <person name="Martin F."/>
            <person name="Rosso M.N."/>
        </authorList>
    </citation>
    <scope>NUCLEOTIDE SEQUENCE</scope>
    <source>
        <strain evidence="1">CBS 384.51</strain>
    </source>
</reference>
<gene>
    <name evidence="1" type="ORF">BDY19DRAFT_910875</name>
</gene>
<proteinExistence type="predicted"/>